<gene>
    <name evidence="1" type="ORF">TrLO_g13668</name>
</gene>
<protein>
    <submittedName>
        <fullName evidence="1">Uncharacterized protein</fullName>
    </submittedName>
</protein>
<dbReference type="Proteomes" id="UP001165122">
    <property type="component" value="Unassembled WGS sequence"/>
</dbReference>
<keyword evidence="2" id="KW-1185">Reference proteome</keyword>
<proteinExistence type="predicted"/>
<accession>A0A9W7DTY9</accession>
<organism evidence="1 2">
    <name type="scientific">Triparma laevis f. longispina</name>
    <dbReference type="NCBI Taxonomy" id="1714387"/>
    <lineage>
        <taxon>Eukaryota</taxon>
        <taxon>Sar</taxon>
        <taxon>Stramenopiles</taxon>
        <taxon>Ochrophyta</taxon>
        <taxon>Bolidophyceae</taxon>
        <taxon>Parmales</taxon>
        <taxon>Triparmaceae</taxon>
        <taxon>Triparma</taxon>
    </lineage>
</organism>
<comment type="caution">
    <text evidence="1">The sequence shown here is derived from an EMBL/GenBank/DDBJ whole genome shotgun (WGS) entry which is preliminary data.</text>
</comment>
<evidence type="ECO:0000313" key="2">
    <source>
        <dbReference type="Proteomes" id="UP001165122"/>
    </source>
</evidence>
<name>A0A9W7DTY9_9STRA</name>
<evidence type="ECO:0000313" key="1">
    <source>
        <dbReference type="EMBL" id="GMH54812.1"/>
    </source>
</evidence>
<dbReference type="AlphaFoldDB" id="A0A9W7DTY9"/>
<dbReference type="EMBL" id="BRXW01000439">
    <property type="protein sequence ID" value="GMH54812.1"/>
    <property type="molecule type" value="Genomic_DNA"/>
</dbReference>
<sequence length="90" mass="9157">MVRGGSNGVGNRHMLFEANDEDATPLTSCGDDLSIAIDITEDDSDDGSVIFAGGGAAGGLGRDKWGNIISTCGIEGCRYKTGKTSAMKGA</sequence>
<reference evidence="2" key="1">
    <citation type="journal article" date="2023" name="Commun. Biol.">
        <title>Genome analysis of Parmales, the sister group of diatoms, reveals the evolutionary specialization of diatoms from phago-mixotrophs to photoautotrophs.</title>
        <authorList>
            <person name="Ban H."/>
            <person name="Sato S."/>
            <person name="Yoshikawa S."/>
            <person name="Yamada K."/>
            <person name="Nakamura Y."/>
            <person name="Ichinomiya M."/>
            <person name="Sato N."/>
            <person name="Blanc-Mathieu R."/>
            <person name="Endo H."/>
            <person name="Kuwata A."/>
            <person name="Ogata H."/>
        </authorList>
    </citation>
    <scope>NUCLEOTIDE SEQUENCE [LARGE SCALE GENOMIC DNA]</scope>
    <source>
        <strain evidence="2">NIES 3700</strain>
    </source>
</reference>